<gene>
    <name evidence="6" type="ORF">PC110_g9515</name>
    <name evidence="1" type="ORF">PC113_g16521</name>
    <name evidence="2" type="ORF">PC115_g11626</name>
    <name evidence="3" type="ORF">PC117_g17564</name>
    <name evidence="4" type="ORF">PC118_g12198</name>
    <name evidence="5" type="ORF">PC129_g10591</name>
</gene>
<evidence type="ECO:0000313" key="3">
    <source>
        <dbReference type="EMBL" id="KAG2917020.1"/>
    </source>
</evidence>
<comment type="caution">
    <text evidence="6">The sequence shown here is derived from an EMBL/GenBank/DDBJ whole genome shotgun (WGS) entry which is preliminary data.</text>
</comment>
<reference evidence="6 7" key="1">
    <citation type="submission" date="2018-01" db="EMBL/GenBank/DDBJ databases">
        <title>Draft genome of the strawberry crown rot pathogen Phytophthora cactorum.</title>
        <authorList>
            <person name="Armitage A.D."/>
            <person name="Lysoe E."/>
            <person name="Nellist C.F."/>
            <person name="Harrison R.J."/>
            <person name="Brurberg M.B."/>
        </authorList>
    </citation>
    <scope>NUCLEOTIDE SEQUENCE [LARGE SCALE GENOMIC DNA]</scope>
    <source>
        <strain evidence="6 7">10300</strain>
    </source>
</reference>
<dbReference type="EMBL" id="RCML01000386">
    <property type="protein sequence ID" value="KAG2978569.1"/>
    <property type="molecule type" value="Genomic_DNA"/>
</dbReference>
<dbReference type="Gene3D" id="2.60.120.10">
    <property type="entry name" value="Jelly Rolls"/>
    <property type="match status" value="1"/>
</dbReference>
<dbReference type="EMBL" id="RCMK01000668">
    <property type="protein sequence ID" value="KAG2917020.1"/>
    <property type="molecule type" value="Genomic_DNA"/>
</dbReference>
<sequence>MVYIYFHDVFETITAMGLLRPREIFVGPRFAMWLLGSSALGGGHKVSDLLLEDEQMARRLGTALRPAGRLLLPLAAAPSSDQLARLRLWVDGVDVEAFWTNALQYQQLGGFVALTVFKQPDVPSRAVRGSNVPGSIGTRLLLSNQHVKLWDFHIPAHTSCELHEHLYPYVFFNRTDCETQGLDALLQPSGPVTSFAACEFRCVEVNETERHVHAFQNPGINDVQQYIVEFVA</sequence>
<evidence type="ECO:0000313" key="1">
    <source>
        <dbReference type="EMBL" id="KAG2850733.1"/>
    </source>
</evidence>
<dbReference type="EMBL" id="RCMI01000369">
    <property type="protein sequence ID" value="KAG2914639.1"/>
    <property type="molecule type" value="Genomic_DNA"/>
</dbReference>
<evidence type="ECO:0000313" key="4">
    <source>
        <dbReference type="EMBL" id="KAG2978569.1"/>
    </source>
</evidence>
<name>A0A329SF52_9STRA</name>
<dbReference type="Proteomes" id="UP000735874">
    <property type="component" value="Unassembled WGS sequence"/>
</dbReference>
<dbReference type="Proteomes" id="UP000760860">
    <property type="component" value="Unassembled WGS sequence"/>
</dbReference>
<dbReference type="AlphaFoldDB" id="A0A329SF52"/>
<protein>
    <submittedName>
        <fullName evidence="6">Uncharacterized protein</fullName>
    </submittedName>
</protein>
<dbReference type="InterPro" id="IPR014710">
    <property type="entry name" value="RmlC-like_jellyroll"/>
</dbReference>
<evidence type="ECO:0000313" key="2">
    <source>
        <dbReference type="EMBL" id="KAG2914639.1"/>
    </source>
</evidence>
<evidence type="ECO:0000313" key="7">
    <source>
        <dbReference type="Proteomes" id="UP000251314"/>
    </source>
</evidence>
<dbReference type="OrthoDB" id="100145at2759"/>
<dbReference type="Proteomes" id="UP000736787">
    <property type="component" value="Unassembled WGS sequence"/>
</dbReference>
<dbReference type="Proteomes" id="UP000697107">
    <property type="component" value="Unassembled WGS sequence"/>
</dbReference>
<dbReference type="Proteomes" id="UP000251314">
    <property type="component" value="Unassembled WGS sequence"/>
</dbReference>
<proteinExistence type="predicted"/>
<dbReference type="EMBL" id="MJFZ01000210">
    <property type="protein sequence ID" value="RAW34172.1"/>
    <property type="molecule type" value="Genomic_DNA"/>
</dbReference>
<dbReference type="EMBL" id="RCMG01000660">
    <property type="protein sequence ID" value="KAG2850733.1"/>
    <property type="molecule type" value="Genomic_DNA"/>
</dbReference>
<dbReference type="Proteomes" id="UP000774804">
    <property type="component" value="Unassembled WGS sequence"/>
</dbReference>
<keyword evidence="7" id="KW-1185">Reference proteome</keyword>
<accession>A0A329SF52</accession>
<dbReference type="EMBL" id="RCMV01000353">
    <property type="protein sequence ID" value="KAG3218601.1"/>
    <property type="molecule type" value="Genomic_DNA"/>
</dbReference>
<dbReference type="VEuPathDB" id="FungiDB:PC110_g9515"/>
<reference evidence="5" key="2">
    <citation type="submission" date="2018-05" db="EMBL/GenBank/DDBJ databases">
        <title>Effector identification in a new, highly contiguous assembly of the strawberry crown rot pathogen Phytophthora cactorum.</title>
        <authorList>
            <person name="Armitage A.D."/>
            <person name="Nellist C.F."/>
            <person name="Bates H."/>
            <person name="Vickerstaff R.J."/>
            <person name="Harrison R.J."/>
        </authorList>
    </citation>
    <scope>NUCLEOTIDE SEQUENCE</scope>
    <source>
        <strain evidence="1">15-7</strain>
        <strain evidence="2">4032</strain>
        <strain evidence="3">4040</strain>
        <strain evidence="4">P415</strain>
        <strain evidence="5">P421</strain>
    </source>
</reference>
<evidence type="ECO:0000313" key="6">
    <source>
        <dbReference type="EMBL" id="RAW34172.1"/>
    </source>
</evidence>
<evidence type="ECO:0000313" key="5">
    <source>
        <dbReference type="EMBL" id="KAG3218601.1"/>
    </source>
</evidence>
<organism evidence="6 7">
    <name type="scientific">Phytophthora cactorum</name>
    <dbReference type="NCBI Taxonomy" id="29920"/>
    <lineage>
        <taxon>Eukaryota</taxon>
        <taxon>Sar</taxon>
        <taxon>Stramenopiles</taxon>
        <taxon>Oomycota</taxon>
        <taxon>Peronosporomycetes</taxon>
        <taxon>Peronosporales</taxon>
        <taxon>Peronosporaceae</taxon>
        <taxon>Phytophthora</taxon>
    </lineage>
</organism>